<dbReference type="EMBL" id="CP129118">
    <property type="protein sequence ID" value="WOV88180.1"/>
    <property type="molecule type" value="Genomic_DNA"/>
</dbReference>
<name>A0ABZ0L6I5_9BACL</name>
<feature type="chain" id="PRO_5046055978" evidence="1">
    <location>
        <begin position="25"/>
        <end position="403"/>
    </location>
</feature>
<dbReference type="RefSeq" id="WP_317968967.1">
    <property type="nucleotide sequence ID" value="NZ_CP129118.1"/>
</dbReference>
<protein>
    <submittedName>
        <fullName evidence="2">Uncharacterized protein</fullName>
    </submittedName>
</protein>
<keyword evidence="1" id="KW-0732">Signal</keyword>
<gene>
    <name evidence="2" type="ORF">QWT69_03375</name>
</gene>
<accession>A0ABZ0L6I5</accession>
<proteinExistence type="predicted"/>
<organism evidence="2 3">
    <name type="scientific">Sporosarcina oncorhynchi</name>
    <dbReference type="NCBI Taxonomy" id="3056444"/>
    <lineage>
        <taxon>Bacteria</taxon>
        <taxon>Bacillati</taxon>
        <taxon>Bacillota</taxon>
        <taxon>Bacilli</taxon>
        <taxon>Bacillales</taxon>
        <taxon>Caryophanaceae</taxon>
        <taxon>Sporosarcina</taxon>
    </lineage>
</organism>
<dbReference type="Proteomes" id="UP001303902">
    <property type="component" value="Chromosome"/>
</dbReference>
<feature type="signal peptide" evidence="1">
    <location>
        <begin position="1"/>
        <end position="24"/>
    </location>
</feature>
<evidence type="ECO:0000313" key="2">
    <source>
        <dbReference type="EMBL" id="WOV88180.1"/>
    </source>
</evidence>
<evidence type="ECO:0000256" key="1">
    <source>
        <dbReference type="SAM" id="SignalP"/>
    </source>
</evidence>
<keyword evidence="3" id="KW-1185">Reference proteome</keyword>
<evidence type="ECO:0000313" key="3">
    <source>
        <dbReference type="Proteomes" id="UP001303902"/>
    </source>
</evidence>
<reference evidence="2 3" key="1">
    <citation type="submission" date="2023-06" db="EMBL/GenBank/DDBJ databases">
        <title>Sporosarcina sp. nov., isolated from Korean tranditional fermented seafood 'Jeotgal'.</title>
        <authorList>
            <person name="Yang A.I."/>
            <person name="Shin N.-R."/>
        </authorList>
    </citation>
    <scope>NUCLEOTIDE SEQUENCE [LARGE SCALE GENOMIC DNA]</scope>
    <source>
        <strain evidence="2 3">T2O-4</strain>
    </source>
</reference>
<sequence length="403" mass="44206">MKRIVLTMTVLFCLVIVSTEVVHAEENGEKRRGLLGGLLEQVGSTVDETVNAVGGLVGSVVEGVDQTVDDTVSFTTGTLETLVDPNEKKPVSKIVENTVDHVGKTVKNVEPVLKNTTQTIDTVTTEVISVTEELPEIPVVKPVVDKVGKVVGKTTGTLTETIDNTVDETVETVQELPIIIEEVEKPIIAERKPEIPQVSEPVEHGKAPAEPANAELPVQSDMPQKVEKPVKTETIEPVEQIETERIERITENTTKQAAEQEVFDRKTEPFVEEAIAEIPNASLTQTKAPATTNVPAMKNTASMEKAKSFEPQLPMIPARMKFIWKENPVTMTTSTSSISTASVTSAGFTDFVQGVFNWLDRQALLEGRQWIHSSEIMRNQWTHAPPGQPPQQTPFLHIKINTT</sequence>